<dbReference type="InterPro" id="IPR001401">
    <property type="entry name" value="Dynamin_GTPase"/>
</dbReference>
<feature type="region of interest" description="Disordered" evidence="3">
    <location>
        <begin position="1"/>
        <end position="22"/>
    </location>
</feature>
<dbReference type="PRINTS" id="PR00195">
    <property type="entry name" value="DYNAMIN"/>
</dbReference>
<name>A0ABR4H4G8_9EURO</name>
<dbReference type="SUPFAM" id="SSF52540">
    <property type="entry name" value="P-loop containing nucleoside triphosphate hydrolases"/>
    <property type="match status" value="1"/>
</dbReference>
<evidence type="ECO:0000256" key="3">
    <source>
        <dbReference type="SAM" id="MobiDB-lite"/>
    </source>
</evidence>
<reference evidence="6 7" key="1">
    <citation type="submission" date="2024-07" db="EMBL/GenBank/DDBJ databases">
        <title>Section-level genome sequencing and comparative genomics of Aspergillus sections Usti and Cavernicolus.</title>
        <authorList>
            <consortium name="Lawrence Berkeley National Laboratory"/>
            <person name="Nybo J.L."/>
            <person name="Vesth T.C."/>
            <person name="Theobald S."/>
            <person name="Frisvad J.C."/>
            <person name="Larsen T.O."/>
            <person name="Kjaerboelling I."/>
            <person name="Rothschild-Mancinelli K."/>
            <person name="Lyhne E.K."/>
            <person name="Kogle M.E."/>
            <person name="Barry K."/>
            <person name="Clum A."/>
            <person name="Na H."/>
            <person name="Ledsgaard L."/>
            <person name="Lin J."/>
            <person name="Lipzen A."/>
            <person name="Kuo A."/>
            <person name="Riley R."/>
            <person name="Mondo S."/>
            <person name="LaButti K."/>
            <person name="Haridas S."/>
            <person name="Pangalinan J."/>
            <person name="Salamov A.A."/>
            <person name="Simmons B.A."/>
            <person name="Magnuson J.K."/>
            <person name="Chen J."/>
            <person name="Drula E."/>
            <person name="Henrissat B."/>
            <person name="Wiebenga A."/>
            <person name="Lubbers R.J."/>
            <person name="Gomes A.C."/>
            <person name="Makela M.R."/>
            <person name="Stajich J."/>
            <person name="Grigoriev I.V."/>
            <person name="Mortensen U.H."/>
            <person name="De vries R.P."/>
            <person name="Baker S.E."/>
            <person name="Andersen M.R."/>
        </authorList>
    </citation>
    <scope>NUCLEOTIDE SEQUENCE [LARGE SCALE GENOMIC DNA]</scope>
    <source>
        <strain evidence="6 7">CBS 600.67</strain>
    </source>
</reference>
<dbReference type="InterPro" id="IPR000375">
    <property type="entry name" value="Dynamin_stalk"/>
</dbReference>
<evidence type="ECO:0000259" key="4">
    <source>
        <dbReference type="Pfam" id="PF00350"/>
    </source>
</evidence>
<dbReference type="Pfam" id="PF01031">
    <property type="entry name" value="Dynamin_M"/>
    <property type="match status" value="1"/>
</dbReference>
<dbReference type="InterPro" id="IPR027417">
    <property type="entry name" value="P-loop_NTPase"/>
</dbReference>
<dbReference type="Gene3D" id="3.40.50.300">
    <property type="entry name" value="P-loop containing nucleotide triphosphate hydrolases"/>
    <property type="match status" value="1"/>
</dbReference>
<keyword evidence="2" id="KW-0342">GTP-binding</keyword>
<dbReference type="EMBL" id="JBFXLS010000360">
    <property type="protein sequence ID" value="KAL2810363.1"/>
    <property type="molecule type" value="Genomic_DNA"/>
</dbReference>
<dbReference type="PANTHER" id="PTHR11566">
    <property type="entry name" value="DYNAMIN"/>
    <property type="match status" value="1"/>
</dbReference>
<evidence type="ECO:0000256" key="1">
    <source>
        <dbReference type="ARBA" id="ARBA00022741"/>
    </source>
</evidence>
<dbReference type="CDD" id="cd08771">
    <property type="entry name" value="DLP_1"/>
    <property type="match status" value="1"/>
</dbReference>
<sequence>MAKATELMGIDNLGDHQGSNSNHRRAFARDVLSVEIEGPNRPQLTVVDLPGIVQSQTKDTTQEDVDMTVEITESYISQPRTICLAVISATNDYANQPILNKVRQFDPKGERTLGIITKPDRLPPGSDTENQFFRLAKNEDIFFELGWHVLKNRSFEEAEFSIQERNSSEMSYFRKSIFGTLPPAHVGVRSLVNRLSRLLFSHVQQALPRLQEELDEALEYNRKELSVMGEPRTSSEECKMFLTRLGLNFYEICKAAVNGHYEGQYFISEGKGSHIQRLALNRRLRAAIQLMNQNFAEEVRLNGHKYHIHGREENASSTKQVDTEPLDEEPSEDDEEVVSRKVAINHNPRPFTKIKRPQKLSRRKAVTWVNDVVIRARGRELLGNFNPLVIAELFWEQSSKWHLFAKAHIDEVSGVCQRFLESVLKDKTPLDKSLTKS</sequence>
<keyword evidence="6" id="KW-0378">Hydrolase</keyword>
<dbReference type="InterPro" id="IPR022812">
    <property type="entry name" value="Dynamin"/>
</dbReference>
<organism evidence="6 7">
    <name type="scientific">Aspergillus cavernicola</name>
    <dbReference type="NCBI Taxonomy" id="176166"/>
    <lineage>
        <taxon>Eukaryota</taxon>
        <taxon>Fungi</taxon>
        <taxon>Dikarya</taxon>
        <taxon>Ascomycota</taxon>
        <taxon>Pezizomycotina</taxon>
        <taxon>Eurotiomycetes</taxon>
        <taxon>Eurotiomycetidae</taxon>
        <taxon>Eurotiales</taxon>
        <taxon>Aspergillaceae</taxon>
        <taxon>Aspergillus</taxon>
        <taxon>Aspergillus subgen. Nidulantes</taxon>
    </lineage>
</organism>
<dbReference type="InterPro" id="IPR045063">
    <property type="entry name" value="Dynamin_N"/>
</dbReference>
<comment type="caution">
    <text evidence="6">The sequence shown here is derived from an EMBL/GenBank/DDBJ whole genome shotgun (WGS) entry which is preliminary data.</text>
</comment>
<evidence type="ECO:0000313" key="7">
    <source>
        <dbReference type="Proteomes" id="UP001610335"/>
    </source>
</evidence>
<feature type="compositionally biased region" description="Acidic residues" evidence="3">
    <location>
        <begin position="324"/>
        <end position="336"/>
    </location>
</feature>
<feature type="domain" description="Dynamin stalk" evidence="5">
    <location>
        <begin position="135"/>
        <end position="268"/>
    </location>
</feature>
<evidence type="ECO:0000256" key="2">
    <source>
        <dbReference type="ARBA" id="ARBA00023134"/>
    </source>
</evidence>
<dbReference type="PANTHER" id="PTHR11566:SF66">
    <property type="entry name" value="INTERFERON-INDUCED GTP-BINDING PROTEIN MX"/>
    <property type="match status" value="1"/>
</dbReference>
<evidence type="ECO:0000313" key="6">
    <source>
        <dbReference type="EMBL" id="KAL2810363.1"/>
    </source>
</evidence>
<protein>
    <submittedName>
        <fullName evidence="6">P-loop containing nucleoside triphosphate hydrolase protein</fullName>
    </submittedName>
</protein>
<dbReference type="GO" id="GO:0016787">
    <property type="term" value="F:hydrolase activity"/>
    <property type="evidence" value="ECO:0007669"/>
    <property type="project" value="UniProtKB-KW"/>
</dbReference>
<keyword evidence="7" id="KW-1185">Reference proteome</keyword>
<proteinExistence type="predicted"/>
<accession>A0ABR4H4G8</accession>
<gene>
    <name evidence="6" type="ORF">BDW59DRAFT_168141</name>
</gene>
<feature type="domain" description="Dynamin N-terminal" evidence="4">
    <location>
        <begin position="21"/>
        <end position="118"/>
    </location>
</feature>
<keyword evidence="1" id="KW-0547">Nucleotide-binding</keyword>
<dbReference type="Proteomes" id="UP001610335">
    <property type="component" value="Unassembled WGS sequence"/>
</dbReference>
<dbReference type="Pfam" id="PF00350">
    <property type="entry name" value="Dynamin_N"/>
    <property type="match status" value="1"/>
</dbReference>
<feature type="region of interest" description="Disordered" evidence="3">
    <location>
        <begin position="310"/>
        <end position="338"/>
    </location>
</feature>
<evidence type="ECO:0000259" key="5">
    <source>
        <dbReference type="Pfam" id="PF01031"/>
    </source>
</evidence>